<feature type="compositionally biased region" description="Basic and acidic residues" evidence="3">
    <location>
        <begin position="77"/>
        <end position="90"/>
    </location>
</feature>
<dbReference type="InterPro" id="IPR023186">
    <property type="entry name" value="IUNH"/>
</dbReference>
<dbReference type="GO" id="GO:0005829">
    <property type="term" value="C:cytosol"/>
    <property type="evidence" value="ECO:0007669"/>
    <property type="project" value="TreeGrafter"/>
</dbReference>
<feature type="compositionally biased region" description="Low complexity" evidence="3">
    <location>
        <begin position="161"/>
        <end position="172"/>
    </location>
</feature>
<dbReference type="SUPFAM" id="SSF53590">
    <property type="entry name" value="Nucleoside hydrolase"/>
    <property type="match status" value="1"/>
</dbReference>
<evidence type="ECO:0000256" key="3">
    <source>
        <dbReference type="SAM" id="MobiDB-lite"/>
    </source>
</evidence>
<evidence type="ECO:0000313" key="7">
    <source>
        <dbReference type="Proteomes" id="UP000268652"/>
    </source>
</evidence>
<dbReference type="InterPro" id="IPR036452">
    <property type="entry name" value="Ribo_hydro-like"/>
</dbReference>
<feature type="region of interest" description="Disordered" evidence="3">
    <location>
        <begin position="153"/>
        <end position="183"/>
    </location>
</feature>
<evidence type="ECO:0000259" key="4">
    <source>
        <dbReference type="Pfam" id="PF01156"/>
    </source>
</evidence>
<dbReference type="Proteomes" id="UP000275024">
    <property type="component" value="Unassembled WGS sequence"/>
</dbReference>
<keyword evidence="1 5" id="KW-0378">Hydrolase</keyword>
<comment type="caution">
    <text evidence="5">The sequence shown here is derived from an EMBL/GenBank/DDBJ whole genome shotgun (WGS) entry which is preliminary data.</text>
</comment>
<dbReference type="InterPro" id="IPR001910">
    <property type="entry name" value="Inosine/uridine_hydrolase_dom"/>
</dbReference>
<organism evidence="5 8">
    <name type="scientific">Streptomyces radicis</name>
    <dbReference type="NCBI Taxonomy" id="1750517"/>
    <lineage>
        <taxon>Bacteria</taxon>
        <taxon>Bacillati</taxon>
        <taxon>Actinomycetota</taxon>
        <taxon>Actinomycetes</taxon>
        <taxon>Kitasatosporales</taxon>
        <taxon>Streptomycetaceae</taxon>
        <taxon>Streptomyces</taxon>
    </lineage>
</organism>
<dbReference type="EMBL" id="RBDY01000010">
    <property type="protein sequence ID" value="RKN21830.1"/>
    <property type="molecule type" value="Genomic_DNA"/>
</dbReference>
<evidence type="ECO:0000256" key="1">
    <source>
        <dbReference type="ARBA" id="ARBA00022801"/>
    </source>
</evidence>
<keyword evidence="7" id="KW-1185">Reference proteome</keyword>
<dbReference type="Gene3D" id="3.90.245.10">
    <property type="entry name" value="Ribonucleoside hydrolase-like"/>
    <property type="match status" value="1"/>
</dbReference>
<dbReference type="AlphaFoldDB" id="A0A3A9W7H0"/>
<dbReference type="GO" id="GO:0008477">
    <property type="term" value="F:purine nucleosidase activity"/>
    <property type="evidence" value="ECO:0007669"/>
    <property type="project" value="TreeGrafter"/>
</dbReference>
<gene>
    <name evidence="6" type="ORF">D7318_15830</name>
    <name evidence="5" type="ORF">D7319_14875</name>
</gene>
<keyword evidence="2" id="KW-0326">Glycosidase</keyword>
<dbReference type="EMBL" id="RBDX01000010">
    <property type="protein sequence ID" value="RKN08672.1"/>
    <property type="molecule type" value="Genomic_DNA"/>
</dbReference>
<feature type="domain" description="Inosine/uridine-preferring nucleoside hydrolase" evidence="4">
    <location>
        <begin position="8"/>
        <end position="136"/>
    </location>
</feature>
<evidence type="ECO:0000256" key="2">
    <source>
        <dbReference type="ARBA" id="ARBA00023295"/>
    </source>
</evidence>
<dbReference type="PANTHER" id="PTHR12304:SF4">
    <property type="entry name" value="URIDINE NUCLEOSIDASE"/>
    <property type="match status" value="1"/>
</dbReference>
<feature type="region of interest" description="Disordered" evidence="3">
    <location>
        <begin position="77"/>
        <end position="97"/>
    </location>
</feature>
<name>A0A3A9W7H0_9ACTN</name>
<sequence length="183" mass="19030">MRAMARLHLDTDLGGDPDDACALAMLLGWPDAELVGITTTIDPGGRRAGCVEHMLRLAGRDDIPVVAGAAMSLTRREVAEPATGDPRHWPLDPPARPAPAGAALDALERAIDLGATLVTIGPLTNLAVLEAVRPGALARAPWSPWAAGSCRRVRGCRPGDRSGTGTSSGTPTPRRPSSRRPGT</sequence>
<protein>
    <submittedName>
        <fullName evidence="5">Nucleoside hydrolase</fullName>
    </submittedName>
</protein>
<dbReference type="PANTHER" id="PTHR12304">
    <property type="entry name" value="INOSINE-URIDINE PREFERRING NUCLEOSIDE HYDROLASE"/>
    <property type="match status" value="1"/>
</dbReference>
<proteinExistence type="predicted"/>
<reference evidence="7 8" key="1">
    <citation type="submission" date="2018-09" db="EMBL/GenBank/DDBJ databases">
        <title>Streptomyces sp. nov. DS1-2, an endophytic actinomycete isolated from roots of Dendrobium scabrilingue.</title>
        <authorList>
            <person name="Kuncharoen N."/>
            <person name="Kudo T."/>
            <person name="Ohkuma M."/>
            <person name="Yuki M."/>
            <person name="Tanasupawat S."/>
        </authorList>
    </citation>
    <scope>NUCLEOTIDE SEQUENCE [LARGE SCALE GENOMIC DNA]</scope>
    <source>
        <strain evidence="5 8">AZ1-7</strain>
        <strain evidence="6 7">DS1-2</strain>
    </source>
</reference>
<dbReference type="OrthoDB" id="9797882at2"/>
<evidence type="ECO:0000313" key="6">
    <source>
        <dbReference type="EMBL" id="RKN21830.1"/>
    </source>
</evidence>
<dbReference type="GO" id="GO:0006152">
    <property type="term" value="P:purine nucleoside catabolic process"/>
    <property type="evidence" value="ECO:0007669"/>
    <property type="project" value="TreeGrafter"/>
</dbReference>
<dbReference type="Pfam" id="PF01156">
    <property type="entry name" value="IU_nuc_hydro"/>
    <property type="match status" value="1"/>
</dbReference>
<evidence type="ECO:0000313" key="8">
    <source>
        <dbReference type="Proteomes" id="UP000275024"/>
    </source>
</evidence>
<accession>A0A3A9W7H0</accession>
<evidence type="ECO:0000313" key="5">
    <source>
        <dbReference type="EMBL" id="RKN08672.1"/>
    </source>
</evidence>
<dbReference type="Proteomes" id="UP000268652">
    <property type="component" value="Unassembled WGS sequence"/>
</dbReference>